<dbReference type="Gene3D" id="2.10.70.10">
    <property type="entry name" value="Complement Module, domain 1"/>
    <property type="match status" value="1"/>
</dbReference>
<dbReference type="AlphaFoldDB" id="A0A9D4CZ59"/>
<evidence type="ECO:0000256" key="3">
    <source>
        <dbReference type="SAM" id="Phobius"/>
    </source>
</evidence>
<dbReference type="CDD" id="cd00033">
    <property type="entry name" value="CCP"/>
    <property type="match status" value="1"/>
</dbReference>
<proteinExistence type="predicted"/>
<sequence>MNNVNYNTSVLSFICFECFVIIIISTDCGPVTIAKGTVNTTATTYGTVLQVYCNEGYELSGTPIVMCRADGIWSDIPTCDTSGKV</sequence>
<keyword evidence="2" id="KW-0768">Sushi</keyword>
<dbReference type="Proteomes" id="UP000828390">
    <property type="component" value="Unassembled WGS sequence"/>
</dbReference>
<keyword evidence="3" id="KW-0812">Transmembrane</keyword>
<comment type="caution">
    <text evidence="2">Lacks conserved residue(s) required for the propagation of feature annotation.</text>
</comment>
<keyword evidence="1" id="KW-1015">Disulfide bond</keyword>
<dbReference type="Pfam" id="PF00084">
    <property type="entry name" value="Sushi"/>
    <property type="match status" value="1"/>
</dbReference>
<keyword evidence="6" id="KW-1185">Reference proteome</keyword>
<reference evidence="5" key="1">
    <citation type="journal article" date="2019" name="bioRxiv">
        <title>The Genome of the Zebra Mussel, Dreissena polymorpha: A Resource for Invasive Species Research.</title>
        <authorList>
            <person name="McCartney M.A."/>
            <person name="Auch B."/>
            <person name="Kono T."/>
            <person name="Mallez S."/>
            <person name="Zhang Y."/>
            <person name="Obille A."/>
            <person name="Becker A."/>
            <person name="Abrahante J.E."/>
            <person name="Garbe J."/>
            <person name="Badalamenti J.P."/>
            <person name="Herman A."/>
            <person name="Mangelson H."/>
            <person name="Liachko I."/>
            <person name="Sullivan S."/>
            <person name="Sone E.D."/>
            <person name="Koren S."/>
            <person name="Silverstein K.A.T."/>
            <person name="Beckman K.B."/>
            <person name="Gohl D.M."/>
        </authorList>
    </citation>
    <scope>NUCLEOTIDE SEQUENCE</scope>
    <source>
        <strain evidence="5">Duluth1</strain>
        <tissue evidence="5">Whole animal</tissue>
    </source>
</reference>
<evidence type="ECO:0000259" key="4">
    <source>
        <dbReference type="PROSITE" id="PS50923"/>
    </source>
</evidence>
<organism evidence="5 6">
    <name type="scientific">Dreissena polymorpha</name>
    <name type="common">Zebra mussel</name>
    <name type="synonym">Mytilus polymorpha</name>
    <dbReference type="NCBI Taxonomy" id="45954"/>
    <lineage>
        <taxon>Eukaryota</taxon>
        <taxon>Metazoa</taxon>
        <taxon>Spiralia</taxon>
        <taxon>Lophotrochozoa</taxon>
        <taxon>Mollusca</taxon>
        <taxon>Bivalvia</taxon>
        <taxon>Autobranchia</taxon>
        <taxon>Heteroconchia</taxon>
        <taxon>Euheterodonta</taxon>
        <taxon>Imparidentia</taxon>
        <taxon>Neoheterodontei</taxon>
        <taxon>Myida</taxon>
        <taxon>Dreissenoidea</taxon>
        <taxon>Dreissenidae</taxon>
        <taxon>Dreissena</taxon>
    </lineage>
</organism>
<gene>
    <name evidence="5" type="ORF">DPMN_041702</name>
</gene>
<keyword evidence="3" id="KW-1133">Transmembrane helix</keyword>
<feature type="transmembrane region" description="Helical" evidence="3">
    <location>
        <begin position="6"/>
        <end position="25"/>
    </location>
</feature>
<dbReference type="SUPFAM" id="SSF57535">
    <property type="entry name" value="Complement control module/SCR domain"/>
    <property type="match status" value="1"/>
</dbReference>
<dbReference type="InterPro" id="IPR035976">
    <property type="entry name" value="Sushi/SCR/CCP_sf"/>
</dbReference>
<dbReference type="InterPro" id="IPR000436">
    <property type="entry name" value="Sushi_SCR_CCP_dom"/>
</dbReference>
<evidence type="ECO:0000256" key="1">
    <source>
        <dbReference type="ARBA" id="ARBA00023157"/>
    </source>
</evidence>
<protein>
    <recommendedName>
        <fullName evidence="4">Sushi domain-containing protein</fullName>
    </recommendedName>
</protein>
<dbReference type="EMBL" id="JAIWYP010000011">
    <property type="protein sequence ID" value="KAH3735239.1"/>
    <property type="molecule type" value="Genomic_DNA"/>
</dbReference>
<keyword evidence="3" id="KW-0472">Membrane</keyword>
<dbReference type="PROSITE" id="PS50923">
    <property type="entry name" value="SUSHI"/>
    <property type="match status" value="1"/>
</dbReference>
<dbReference type="SMART" id="SM00032">
    <property type="entry name" value="CCP"/>
    <property type="match status" value="1"/>
</dbReference>
<comment type="caution">
    <text evidence="5">The sequence shown here is derived from an EMBL/GenBank/DDBJ whole genome shotgun (WGS) entry which is preliminary data.</text>
</comment>
<feature type="domain" description="Sushi" evidence="4">
    <location>
        <begin position="26"/>
        <end position="81"/>
    </location>
</feature>
<name>A0A9D4CZ59_DREPO</name>
<evidence type="ECO:0000313" key="6">
    <source>
        <dbReference type="Proteomes" id="UP000828390"/>
    </source>
</evidence>
<reference evidence="5" key="2">
    <citation type="submission" date="2020-11" db="EMBL/GenBank/DDBJ databases">
        <authorList>
            <person name="McCartney M.A."/>
            <person name="Auch B."/>
            <person name="Kono T."/>
            <person name="Mallez S."/>
            <person name="Becker A."/>
            <person name="Gohl D.M."/>
            <person name="Silverstein K.A.T."/>
            <person name="Koren S."/>
            <person name="Bechman K.B."/>
            <person name="Herman A."/>
            <person name="Abrahante J.E."/>
            <person name="Garbe J."/>
        </authorList>
    </citation>
    <scope>NUCLEOTIDE SEQUENCE</scope>
    <source>
        <strain evidence="5">Duluth1</strain>
        <tissue evidence="5">Whole animal</tissue>
    </source>
</reference>
<evidence type="ECO:0000256" key="2">
    <source>
        <dbReference type="PROSITE-ProRule" id="PRU00302"/>
    </source>
</evidence>
<accession>A0A9D4CZ59</accession>
<evidence type="ECO:0000313" key="5">
    <source>
        <dbReference type="EMBL" id="KAH3735239.1"/>
    </source>
</evidence>